<evidence type="ECO:0000313" key="3">
    <source>
        <dbReference type="Proteomes" id="UP000595894"/>
    </source>
</evidence>
<name>A0A974NZ50_9SPHN</name>
<accession>A0A974NZ50</accession>
<evidence type="ECO:0000313" key="2">
    <source>
        <dbReference type="EMBL" id="QQV79461.1"/>
    </source>
</evidence>
<keyword evidence="2" id="KW-0614">Plasmid</keyword>
<dbReference type="EMBL" id="CP061037">
    <property type="protein sequence ID" value="QQV79461.1"/>
    <property type="molecule type" value="Genomic_DNA"/>
</dbReference>
<dbReference type="Proteomes" id="UP000595894">
    <property type="component" value="Plasmid punnamed2"/>
</dbReference>
<gene>
    <name evidence="2" type="ORF">H5J25_19915</name>
</gene>
<dbReference type="AlphaFoldDB" id="A0A974NZ50"/>
<geneLocation type="plasmid" evidence="2 3">
    <name>punnamed2</name>
</geneLocation>
<organism evidence="2 3">
    <name type="scientific">Sphingomonas aliaeris</name>
    <dbReference type="NCBI Taxonomy" id="2759526"/>
    <lineage>
        <taxon>Bacteria</taxon>
        <taxon>Pseudomonadati</taxon>
        <taxon>Pseudomonadota</taxon>
        <taxon>Alphaproteobacteria</taxon>
        <taxon>Sphingomonadales</taxon>
        <taxon>Sphingomonadaceae</taxon>
        <taxon>Sphingomonas</taxon>
    </lineage>
</organism>
<dbReference type="KEGG" id="sari:H5J25_19915"/>
<protein>
    <submittedName>
        <fullName evidence="2">Muramidase</fullName>
    </submittedName>
</protein>
<keyword evidence="3" id="KW-1185">Reference proteome</keyword>
<reference evidence="3" key="1">
    <citation type="submission" date="2020-09" db="EMBL/GenBank/DDBJ databases">
        <title>Sphingomonas sp., a new species isolated from pork steak.</title>
        <authorList>
            <person name="Heidler von Heilborn D."/>
        </authorList>
    </citation>
    <scope>NUCLEOTIDE SEQUENCE [LARGE SCALE GENOMIC DNA]</scope>
    <source>
        <plasmid evidence="3">punnamed2</plasmid>
    </source>
</reference>
<evidence type="ECO:0000256" key="1">
    <source>
        <dbReference type="SAM" id="SignalP"/>
    </source>
</evidence>
<proteinExistence type="predicted"/>
<feature type="chain" id="PRO_5036893367" evidence="1">
    <location>
        <begin position="21"/>
        <end position="266"/>
    </location>
</feature>
<keyword evidence="1" id="KW-0732">Signal</keyword>
<sequence length="266" mass="27842">MLPASIAAKAIQLCAMGLNAAGAPEPFAIEVRTGAVLTRAPANQAEAEATVRDLLALGADFEAGPLRINGRDFSTFAITPASVFNPCALAHTGEASDRIVDNGGATVSSVSALLRRTFDARITNTIRPMNASYGARYSWHKFGQAIDFVPAAGVGSITRAQLRSVMEASGFQVIELLGPGDRGHSNHWHLAFARPGQVIDQPRQVEDDEDWMINVAGAGPGAARVLEEGAAPALTAGPGFQTAATAPPQWDVFAAAEWRANQRGGS</sequence>
<feature type="signal peptide" evidence="1">
    <location>
        <begin position="1"/>
        <end position="20"/>
    </location>
</feature>